<evidence type="ECO:0000313" key="1">
    <source>
        <dbReference type="EMBL" id="QJA71938.1"/>
    </source>
</evidence>
<dbReference type="AlphaFoldDB" id="A0A6M3JRK4"/>
<sequence length="179" mass="20555">MTTFEFEKPIEGIEQPLLIPVDWCDVEVTEEPILRANSALYELASKEGVDLEQDKKAVDSLLKNNSSAGHNLVIKARTEHKDSRFEGRQLTMWLPYPSKYDMKRYDSRGRNVYKQKRDRIEDFVDKFGGSIDENTMTILPGMKGCVYVTQQRSRMSEDMENSIAIFTPDGGSPFKKYGE</sequence>
<reference evidence="1" key="1">
    <citation type="submission" date="2020-03" db="EMBL/GenBank/DDBJ databases">
        <title>The deep terrestrial virosphere.</title>
        <authorList>
            <person name="Holmfeldt K."/>
            <person name="Nilsson E."/>
            <person name="Simone D."/>
            <person name="Lopez-Fernandez M."/>
            <person name="Wu X."/>
            <person name="de Brujin I."/>
            <person name="Lundin D."/>
            <person name="Andersson A."/>
            <person name="Bertilsson S."/>
            <person name="Dopson M."/>
        </authorList>
    </citation>
    <scope>NUCLEOTIDE SEQUENCE</scope>
    <source>
        <strain evidence="1">MM415A02969</strain>
    </source>
</reference>
<name>A0A6M3JRK4_9ZZZZ</name>
<proteinExistence type="predicted"/>
<accession>A0A6M3JRK4</accession>
<organism evidence="1">
    <name type="scientific">viral metagenome</name>
    <dbReference type="NCBI Taxonomy" id="1070528"/>
    <lineage>
        <taxon>unclassified sequences</taxon>
        <taxon>metagenomes</taxon>
        <taxon>organismal metagenomes</taxon>
    </lineage>
</organism>
<gene>
    <name evidence="1" type="ORF">MM415A02969_0006</name>
</gene>
<protein>
    <submittedName>
        <fullName evidence="1">Uncharacterized protein</fullName>
    </submittedName>
</protein>
<dbReference type="EMBL" id="MT141912">
    <property type="protein sequence ID" value="QJA71938.1"/>
    <property type="molecule type" value="Genomic_DNA"/>
</dbReference>